<dbReference type="Proteomes" id="UP000472372">
    <property type="component" value="Chromosome 4"/>
</dbReference>
<feature type="compositionally biased region" description="Polar residues" evidence="1">
    <location>
        <begin position="269"/>
        <end position="293"/>
    </location>
</feature>
<feature type="compositionally biased region" description="Pro residues" evidence="1">
    <location>
        <begin position="157"/>
        <end position="166"/>
    </location>
</feature>
<feature type="compositionally biased region" description="Polar residues" evidence="1">
    <location>
        <begin position="110"/>
        <end position="121"/>
    </location>
</feature>
<feature type="compositionally biased region" description="Low complexity" evidence="1">
    <location>
        <begin position="167"/>
        <end position="185"/>
    </location>
</feature>
<dbReference type="AlphaFoldDB" id="A0A6S6VZD5"/>
<feature type="region of interest" description="Disordered" evidence="1">
    <location>
        <begin position="1"/>
        <end position="36"/>
    </location>
</feature>
<evidence type="ECO:0000256" key="1">
    <source>
        <dbReference type="SAM" id="MobiDB-lite"/>
    </source>
</evidence>
<name>A0A6S6VZD5_9PLEO</name>
<feature type="compositionally biased region" description="Polar residues" evidence="1">
    <location>
        <begin position="245"/>
        <end position="257"/>
    </location>
</feature>
<dbReference type="PANTHER" id="PTHR31758:SF2">
    <property type="entry name" value="BTB_POZ DOMAIN-CONTAINING PROTEIN YLR108C"/>
    <property type="match status" value="1"/>
</dbReference>
<feature type="compositionally biased region" description="Low complexity" evidence="1">
    <location>
        <begin position="191"/>
        <end position="211"/>
    </location>
</feature>
<proteinExistence type="predicted"/>
<feature type="compositionally biased region" description="Polar residues" evidence="1">
    <location>
        <begin position="135"/>
        <end position="150"/>
    </location>
</feature>
<dbReference type="EMBL" id="HG992980">
    <property type="protein sequence ID" value="CAE7030285.1"/>
    <property type="molecule type" value="Genomic_DNA"/>
</dbReference>
<sequence length="840" mass="91915">MSDRSGAASRDFVFQTSDQAGGASQPNAQYNGYHASHDTNAAEVAGQAHGYDASAAYRDYSAQQQQHQVVASQYAGYSFGPAPTGWDWTNSVDFSDFAQQYEPQGELVQEFQSQVNPTNDFSIPLPVTPRETAYQVFQQNQSATPTPNALQPQISHSPPPPPPPVRPQQHQQQQHQQQPQQLQPQQPQPHQPQSQPQQPQSQQPQPQQQQQKPVVQTGVKRKIDSEPTSGSAITAENPPKRQNKSRQSSDASTTSPVASVPAEARPSPMSRTTAHTATSEVAPQPVSRENTQTGRRKEQSKGTGPQGRVIDVSTPRKIQESPGGLDVLPAGKVFPIQIGSQLFRLSGASLSSDAPSYFSHFFGQQLHDNGGRAGDVRTLYIDRDPETFREIALHLQGYHITPKSAEHFVKLYADAQFYSLPRLTRQLFRTDIFVNIGGTPFQVPRDIFSAPGDSPNYFSLGFAHFFSTPSEVFPGLDRDSLLRPPSIKPPSVPGRNGEIFGELIQLLQGYNIEIRSDAHRARLLRDARYFHLKGLEQKLIPCEISYNLNRQQSEILVRLEDIRQSGVSFSPDKFASDSESESVSGGQSTGFSPNGVPAVSPAPSTSSSSAVLRAGYVSYARPFTDDHANSNVLVLEISTGESTSLYLPRCARRASMSGSLNLELRATFYNSTLARVTSLFSVVAAKMGLPATQPLGLMYLQSGGGVAAQAVSPANSGVSERRVRVRLDTDCALQIDGAGAEVSMDGESGCIGIRRIGQGRDEWVWGGSKVADNDAWHLRADEQEAEVEWTIKRAHWRIRVEPIESDGDGKRMQVILCGVKLEAFTVERTRNSARGFLCSN</sequence>
<feature type="region of interest" description="Disordered" evidence="1">
    <location>
        <begin position="570"/>
        <end position="607"/>
    </location>
</feature>
<gene>
    <name evidence="2" type="ORF">PTTW11_04469</name>
</gene>
<dbReference type="InterPro" id="IPR011333">
    <property type="entry name" value="SKP1/BTB/POZ_sf"/>
</dbReference>
<accession>A0A6S6VZD5</accession>
<dbReference type="Gene3D" id="3.30.710.10">
    <property type="entry name" value="Potassium Channel Kv1.1, Chain A"/>
    <property type="match status" value="2"/>
</dbReference>
<reference evidence="2" key="1">
    <citation type="submission" date="2021-02" db="EMBL/GenBank/DDBJ databases">
        <authorList>
            <person name="Syme A R."/>
            <person name="Syme A R."/>
            <person name="Moolhuijzen P."/>
        </authorList>
    </citation>
    <scope>NUCLEOTIDE SEQUENCE</scope>
    <source>
        <strain evidence="2">W1-1</strain>
    </source>
</reference>
<feature type="compositionally biased region" description="Polar residues" evidence="1">
    <location>
        <begin position="14"/>
        <end position="30"/>
    </location>
</feature>
<feature type="compositionally biased region" description="Polar residues" evidence="1">
    <location>
        <begin position="581"/>
        <end position="592"/>
    </location>
</feature>
<dbReference type="PANTHER" id="PTHR31758">
    <property type="entry name" value="BTB/POZ DOMAIN-CONTAINING PROTEIN YLR108C"/>
    <property type="match status" value="1"/>
</dbReference>
<evidence type="ECO:0000313" key="3">
    <source>
        <dbReference type="Proteomes" id="UP000472372"/>
    </source>
</evidence>
<feature type="compositionally biased region" description="Low complexity" evidence="1">
    <location>
        <begin position="596"/>
        <end position="607"/>
    </location>
</feature>
<feature type="region of interest" description="Disordered" evidence="1">
    <location>
        <begin position="110"/>
        <end position="324"/>
    </location>
</feature>
<evidence type="ECO:0000313" key="2">
    <source>
        <dbReference type="EMBL" id="CAE7030285.1"/>
    </source>
</evidence>
<protein>
    <submittedName>
        <fullName evidence="2">TonB</fullName>
    </submittedName>
</protein>
<organism evidence="2 3">
    <name type="scientific">Pyrenophora teres f. teres</name>
    <dbReference type="NCBI Taxonomy" id="97479"/>
    <lineage>
        <taxon>Eukaryota</taxon>
        <taxon>Fungi</taxon>
        <taxon>Dikarya</taxon>
        <taxon>Ascomycota</taxon>
        <taxon>Pezizomycotina</taxon>
        <taxon>Dothideomycetes</taxon>
        <taxon>Pleosporomycetidae</taxon>
        <taxon>Pleosporales</taxon>
        <taxon>Pleosporineae</taxon>
        <taxon>Pleosporaceae</taxon>
        <taxon>Pyrenophora</taxon>
    </lineage>
</organism>
<dbReference type="SUPFAM" id="SSF54695">
    <property type="entry name" value="POZ domain"/>
    <property type="match status" value="2"/>
</dbReference>